<dbReference type="GO" id="GO:0016579">
    <property type="term" value="P:protein deubiquitination"/>
    <property type="evidence" value="ECO:0007669"/>
    <property type="project" value="InterPro"/>
</dbReference>
<organism evidence="3 4">
    <name type="scientific">Geranomyces variabilis</name>
    <dbReference type="NCBI Taxonomy" id="109894"/>
    <lineage>
        <taxon>Eukaryota</taxon>
        <taxon>Fungi</taxon>
        <taxon>Fungi incertae sedis</taxon>
        <taxon>Chytridiomycota</taxon>
        <taxon>Chytridiomycota incertae sedis</taxon>
        <taxon>Chytridiomycetes</taxon>
        <taxon>Spizellomycetales</taxon>
        <taxon>Powellomycetaceae</taxon>
        <taxon>Geranomyces</taxon>
    </lineage>
</organism>
<dbReference type="PANTHER" id="PTHR24006">
    <property type="entry name" value="UBIQUITIN CARBOXYL-TERMINAL HYDROLASE"/>
    <property type="match status" value="1"/>
</dbReference>
<dbReference type="Proteomes" id="UP001212152">
    <property type="component" value="Unassembled WGS sequence"/>
</dbReference>
<feature type="domain" description="USP" evidence="2">
    <location>
        <begin position="57"/>
        <end position="411"/>
    </location>
</feature>
<sequence>MASLSVPQVAVPEGKAAKDVVSLPTGGFYIPEVIVYPPAEEDYSEPCISYAPNDVLLGLPNPTRSKPRSALNALLQLFISLPLLNEELPAASKFPIVAKFVKMMRALHVDVFDVPEDKPQVAPESIVEMDWWVEAARLPRDDDAIGKDILVDDLNRAINALHEGVFIKTRFGQRFKIGLVEMQQAQAAARPPLAASSDTEQSSSPPPPSPPQPPVYDTNHLLTISLAPYADTETVTLVTLLNARLGHTVATFFFGGGHRRRSILQSIYPTPPAGSSESDSSAVTSRSVTSSPFATTQPTPKRQIKFSKLPHFLTIHLDRPIDFSRSIYHNVTVEMPLEIDMGFYLENRNSDQKTFYRLHGFVTQIEGHYLTYTRLRGAARWFKCDDEKVTEVNLGSRVESRGVVLVVYRLQER</sequence>
<comment type="caution">
    <text evidence="3">The sequence shown here is derived from an EMBL/GenBank/DDBJ whole genome shotgun (WGS) entry which is preliminary data.</text>
</comment>
<evidence type="ECO:0000256" key="1">
    <source>
        <dbReference type="SAM" id="MobiDB-lite"/>
    </source>
</evidence>
<dbReference type="InterPro" id="IPR028889">
    <property type="entry name" value="USP"/>
</dbReference>
<dbReference type="GO" id="GO:0005829">
    <property type="term" value="C:cytosol"/>
    <property type="evidence" value="ECO:0007669"/>
    <property type="project" value="TreeGrafter"/>
</dbReference>
<gene>
    <name evidence="3" type="ORF">HDU87_004183</name>
</gene>
<dbReference type="AlphaFoldDB" id="A0AAD5XQ55"/>
<keyword evidence="4" id="KW-1185">Reference proteome</keyword>
<proteinExistence type="predicted"/>
<protein>
    <recommendedName>
        <fullName evidence="2">USP domain-containing protein</fullName>
    </recommendedName>
</protein>
<dbReference type="GO" id="GO:0004843">
    <property type="term" value="F:cysteine-type deubiquitinase activity"/>
    <property type="evidence" value="ECO:0007669"/>
    <property type="project" value="InterPro"/>
</dbReference>
<feature type="region of interest" description="Disordered" evidence="1">
    <location>
        <begin position="266"/>
        <end position="300"/>
    </location>
</feature>
<name>A0AAD5XQ55_9FUNG</name>
<feature type="compositionally biased region" description="Pro residues" evidence="1">
    <location>
        <begin position="204"/>
        <end position="214"/>
    </location>
</feature>
<accession>A0AAD5XQ55</accession>
<evidence type="ECO:0000313" key="4">
    <source>
        <dbReference type="Proteomes" id="UP001212152"/>
    </source>
</evidence>
<dbReference type="Gene3D" id="3.90.70.10">
    <property type="entry name" value="Cysteine proteinases"/>
    <property type="match status" value="1"/>
</dbReference>
<dbReference type="InterPro" id="IPR001394">
    <property type="entry name" value="Peptidase_C19_UCH"/>
</dbReference>
<feature type="compositionally biased region" description="Low complexity" evidence="1">
    <location>
        <begin position="275"/>
        <end position="291"/>
    </location>
</feature>
<evidence type="ECO:0000259" key="2">
    <source>
        <dbReference type="PROSITE" id="PS50235"/>
    </source>
</evidence>
<dbReference type="Pfam" id="PF00443">
    <property type="entry name" value="UCH"/>
    <property type="match status" value="1"/>
</dbReference>
<dbReference type="InterPro" id="IPR038765">
    <property type="entry name" value="Papain-like_cys_pep_sf"/>
</dbReference>
<dbReference type="SUPFAM" id="SSF54001">
    <property type="entry name" value="Cysteine proteinases"/>
    <property type="match status" value="1"/>
</dbReference>
<feature type="region of interest" description="Disordered" evidence="1">
    <location>
        <begin position="188"/>
        <end position="217"/>
    </location>
</feature>
<dbReference type="GO" id="GO:0005634">
    <property type="term" value="C:nucleus"/>
    <property type="evidence" value="ECO:0007669"/>
    <property type="project" value="TreeGrafter"/>
</dbReference>
<dbReference type="InterPro" id="IPR050164">
    <property type="entry name" value="Peptidase_C19"/>
</dbReference>
<dbReference type="PROSITE" id="PS50235">
    <property type="entry name" value="USP_3"/>
    <property type="match status" value="1"/>
</dbReference>
<reference evidence="3" key="1">
    <citation type="submission" date="2020-05" db="EMBL/GenBank/DDBJ databases">
        <title>Phylogenomic resolution of chytrid fungi.</title>
        <authorList>
            <person name="Stajich J.E."/>
            <person name="Amses K."/>
            <person name="Simmons R."/>
            <person name="Seto K."/>
            <person name="Myers J."/>
            <person name="Bonds A."/>
            <person name="Quandt C.A."/>
            <person name="Barry K."/>
            <person name="Liu P."/>
            <person name="Grigoriev I."/>
            <person name="Longcore J.E."/>
            <person name="James T.Y."/>
        </authorList>
    </citation>
    <scope>NUCLEOTIDE SEQUENCE</scope>
    <source>
        <strain evidence="3">JEL0379</strain>
    </source>
</reference>
<dbReference type="CDD" id="cd02257">
    <property type="entry name" value="Peptidase_C19"/>
    <property type="match status" value="1"/>
</dbReference>
<evidence type="ECO:0000313" key="3">
    <source>
        <dbReference type="EMBL" id="KAJ3177901.1"/>
    </source>
</evidence>
<dbReference type="EMBL" id="JADGJQ010000030">
    <property type="protein sequence ID" value="KAJ3177901.1"/>
    <property type="molecule type" value="Genomic_DNA"/>
</dbReference>